<dbReference type="EMBL" id="MCBS01025064">
    <property type="protein sequence ID" value="RKF71633.1"/>
    <property type="molecule type" value="Genomic_DNA"/>
</dbReference>
<evidence type="ECO:0000313" key="2">
    <source>
        <dbReference type="Proteomes" id="UP000285326"/>
    </source>
</evidence>
<dbReference type="PANTHER" id="PTHR35871:SF1">
    <property type="entry name" value="CXC1-LIKE CYSTEINE CLUSTER ASSOCIATED WITH KDZ TRANSPOSASES DOMAIN-CONTAINING PROTEIN"/>
    <property type="match status" value="1"/>
</dbReference>
<proteinExistence type="predicted"/>
<organism evidence="1 2">
    <name type="scientific">Golovinomyces cichoracearum</name>
    <dbReference type="NCBI Taxonomy" id="62708"/>
    <lineage>
        <taxon>Eukaryota</taxon>
        <taxon>Fungi</taxon>
        <taxon>Dikarya</taxon>
        <taxon>Ascomycota</taxon>
        <taxon>Pezizomycotina</taxon>
        <taxon>Leotiomycetes</taxon>
        <taxon>Erysiphales</taxon>
        <taxon>Erysiphaceae</taxon>
        <taxon>Golovinomyces</taxon>
    </lineage>
</organism>
<accession>A0A420IAR5</accession>
<reference evidence="1 2" key="1">
    <citation type="journal article" date="2018" name="BMC Genomics">
        <title>Comparative genome analyses reveal sequence features reflecting distinct modes of host-adaptation between dicot and monocot powdery mildew.</title>
        <authorList>
            <person name="Wu Y."/>
            <person name="Ma X."/>
            <person name="Pan Z."/>
            <person name="Kale S.D."/>
            <person name="Song Y."/>
            <person name="King H."/>
            <person name="Zhang Q."/>
            <person name="Presley C."/>
            <person name="Deng X."/>
            <person name="Wei C.I."/>
            <person name="Xiao S."/>
        </authorList>
    </citation>
    <scope>NUCLEOTIDE SEQUENCE [LARGE SCALE GENOMIC DNA]</scope>
    <source>
        <strain evidence="1">UMSG1</strain>
    </source>
</reference>
<protein>
    <submittedName>
        <fullName evidence="1">Uncharacterized protein</fullName>
    </submittedName>
</protein>
<name>A0A420IAR5_9PEZI</name>
<dbReference type="AlphaFoldDB" id="A0A420IAR5"/>
<dbReference type="Proteomes" id="UP000285326">
    <property type="component" value="Unassembled WGS sequence"/>
</dbReference>
<comment type="caution">
    <text evidence="1">The sequence shown here is derived from an EMBL/GenBank/DDBJ whole genome shotgun (WGS) entry which is preliminary data.</text>
</comment>
<sequence>MEWNGENSYETLEAGTNREGWWVADDVVKQVIKVIKIFEHFPPGSIGLFQFDSSSNHHSMAVDFLLASKLNLSDGDAVPLMRDTVINGHVQKMQTAEGVQKGIRTILQERGKWTIALITVVVPVKF</sequence>
<evidence type="ECO:0000313" key="1">
    <source>
        <dbReference type="EMBL" id="RKF71633.1"/>
    </source>
</evidence>
<dbReference type="PANTHER" id="PTHR35871">
    <property type="entry name" value="EXPRESSED PROTEIN"/>
    <property type="match status" value="1"/>
</dbReference>
<gene>
    <name evidence="1" type="ORF">GcM1_250065</name>
</gene>